<protein>
    <submittedName>
        <fullName evidence="1">RHS repeat-associated core domain-containing protein</fullName>
    </submittedName>
</protein>
<keyword evidence="2" id="KW-1185">Reference proteome</keyword>
<dbReference type="NCBIfam" id="TIGR03696">
    <property type="entry name" value="Rhs_assc_core"/>
    <property type="match status" value="1"/>
</dbReference>
<dbReference type="InterPro" id="IPR050708">
    <property type="entry name" value="T6SS_VgrG/RHS"/>
</dbReference>
<dbReference type="PANTHER" id="PTHR32305:SF15">
    <property type="entry name" value="PROTEIN RHSA-RELATED"/>
    <property type="match status" value="1"/>
</dbReference>
<accession>A0ABT8VSI3</accession>
<dbReference type="RefSeq" id="WP_302884183.1">
    <property type="nucleotide sequence ID" value="NZ_JAUMIT010000003.1"/>
</dbReference>
<organism evidence="1 2">
    <name type="scientific">Wenyingzhuangia gilva</name>
    <dbReference type="NCBI Taxonomy" id="3057677"/>
    <lineage>
        <taxon>Bacteria</taxon>
        <taxon>Pseudomonadati</taxon>
        <taxon>Bacteroidota</taxon>
        <taxon>Flavobacteriia</taxon>
        <taxon>Flavobacteriales</taxon>
        <taxon>Flavobacteriaceae</taxon>
        <taxon>Wenyingzhuangia</taxon>
    </lineage>
</organism>
<name>A0ABT8VSI3_9FLAO</name>
<dbReference type="InterPro" id="IPR022385">
    <property type="entry name" value="Rhs_assc_core"/>
</dbReference>
<sequence>SYAPNSNKLIKVTDTGYDTNDTQGFKDGTNTGNDYDYDDNGNMTQDLNKGITNIAYNHLNLPTTVTINDGGSNVGTISYIYDATGVKLKKLVTEGSNTTNTEYAGNYVYKDGSLKFFNHAEGYVDTSGSGYEYVYQYKDHLGNVRLSYKNGTSGLEILEENNYYPFGLKHKGYNNVVNGTEHKWKYQGKEHEEELGLNTYDFGARNYMPDLGRWTTIDPLAEDFVNYTPYNSMMNNPIMFIDPDGRAAMAPIYDPDGNLLGTDDQGLQGKAIVMDKKDFKQGMSHDDALKKNKGVKGLNGKEAESKLVDSYDDLKDRPDYDGKLTLSEANDWFSEGNGGPLYVDSAKIDLSPVETSDFGDKKSMYYNFFTDAQGDYTTGRVYGTIKLSLTDKKGAVKLGGSNGHLDTYDFDIKENKNNNFKTGLRNFGTRIGRAVAGKGTAYKIYTYGTGTVKKTKKNN</sequence>
<proteinExistence type="predicted"/>
<evidence type="ECO:0000313" key="1">
    <source>
        <dbReference type="EMBL" id="MDO3694928.1"/>
    </source>
</evidence>
<feature type="non-terminal residue" evidence="1">
    <location>
        <position position="1"/>
    </location>
</feature>
<dbReference type="Proteomes" id="UP001168642">
    <property type="component" value="Unassembled WGS sequence"/>
</dbReference>
<dbReference type="EMBL" id="JAUMIT010000003">
    <property type="protein sequence ID" value="MDO3694928.1"/>
    <property type="molecule type" value="Genomic_DNA"/>
</dbReference>
<comment type="caution">
    <text evidence="1">The sequence shown here is derived from an EMBL/GenBank/DDBJ whole genome shotgun (WGS) entry which is preliminary data.</text>
</comment>
<dbReference type="PANTHER" id="PTHR32305">
    <property type="match status" value="1"/>
</dbReference>
<reference evidence="1" key="1">
    <citation type="submission" date="2023-07" db="EMBL/GenBank/DDBJ databases">
        <title>Wenyingzhuangia sp. chi5 genome sequencing and assembly.</title>
        <authorList>
            <person name="Park S."/>
        </authorList>
    </citation>
    <scope>NUCLEOTIDE SEQUENCE</scope>
    <source>
        <strain evidence="1">Chi5</strain>
    </source>
</reference>
<dbReference type="Gene3D" id="2.180.10.10">
    <property type="entry name" value="RHS repeat-associated core"/>
    <property type="match status" value="1"/>
</dbReference>
<gene>
    <name evidence="1" type="ORF">QVZ41_08740</name>
</gene>
<evidence type="ECO:0000313" key="2">
    <source>
        <dbReference type="Proteomes" id="UP001168642"/>
    </source>
</evidence>